<name>A0A9P0Q517_ACAOB</name>
<organism evidence="2 3">
    <name type="scientific">Acanthoscelides obtectus</name>
    <name type="common">Bean weevil</name>
    <name type="synonym">Bruchus obtectus</name>
    <dbReference type="NCBI Taxonomy" id="200917"/>
    <lineage>
        <taxon>Eukaryota</taxon>
        <taxon>Metazoa</taxon>
        <taxon>Ecdysozoa</taxon>
        <taxon>Arthropoda</taxon>
        <taxon>Hexapoda</taxon>
        <taxon>Insecta</taxon>
        <taxon>Pterygota</taxon>
        <taxon>Neoptera</taxon>
        <taxon>Endopterygota</taxon>
        <taxon>Coleoptera</taxon>
        <taxon>Polyphaga</taxon>
        <taxon>Cucujiformia</taxon>
        <taxon>Chrysomeloidea</taxon>
        <taxon>Chrysomelidae</taxon>
        <taxon>Bruchinae</taxon>
        <taxon>Bruchini</taxon>
        <taxon>Acanthoscelides</taxon>
    </lineage>
</organism>
<evidence type="ECO:0000256" key="1">
    <source>
        <dbReference type="SAM" id="Phobius"/>
    </source>
</evidence>
<proteinExistence type="predicted"/>
<protein>
    <submittedName>
        <fullName evidence="2">Uncharacterized protein</fullName>
    </submittedName>
</protein>
<sequence>MMFHFWSQLVNHSVCLHHFVILFLSICYLIIFKFLIFCSTWFKLTQSGYIFSRLQTVVLSISHRKSL</sequence>
<keyword evidence="1" id="KW-1133">Transmembrane helix</keyword>
<dbReference type="Proteomes" id="UP001152888">
    <property type="component" value="Unassembled WGS sequence"/>
</dbReference>
<keyword evidence="1" id="KW-0472">Membrane</keyword>
<dbReference type="EMBL" id="CAKOFQ010007864">
    <property type="protein sequence ID" value="CAH2009217.1"/>
    <property type="molecule type" value="Genomic_DNA"/>
</dbReference>
<feature type="transmembrane region" description="Helical" evidence="1">
    <location>
        <begin position="20"/>
        <end position="42"/>
    </location>
</feature>
<reference evidence="2" key="1">
    <citation type="submission" date="2022-03" db="EMBL/GenBank/DDBJ databases">
        <authorList>
            <person name="Sayadi A."/>
        </authorList>
    </citation>
    <scope>NUCLEOTIDE SEQUENCE</scope>
</reference>
<keyword evidence="1" id="KW-0812">Transmembrane</keyword>
<evidence type="ECO:0000313" key="2">
    <source>
        <dbReference type="EMBL" id="CAH2009217.1"/>
    </source>
</evidence>
<keyword evidence="3" id="KW-1185">Reference proteome</keyword>
<accession>A0A9P0Q517</accession>
<dbReference type="AlphaFoldDB" id="A0A9P0Q517"/>
<evidence type="ECO:0000313" key="3">
    <source>
        <dbReference type="Proteomes" id="UP001152888"/>
    </source>
</evidence>
<gene>
    <name evidence="2" type="ORF">ACAOBT_LOCUS30685</name>
</gene>
<comment type="caution">
    <text evidence="2">The sequence shown here is derived from an EMBL/GenBank/DDBJ whole genome shotgun (WGS) entry which is preliminary data.</text>
</comment>